<name>A0ABU3KVA2_9GAMM</name>
<dbReference type="PANTHER" id="PTHR35149:SF2">
    <property type="entry name" value="DUF262 DOMAIN-CONTAINING PROTEIN"/>
    <property type="match status" value="1"/>
</dbReference>
<organism evidence="3 4">
    <name type="scientific">Pseudidiomarina fusca</name>
    <dbReference type="NCBI Taxonomy" id="2965078"/>
    <lineage>
        <taxon>Bacteria</taxon>
        <taxon>Pseudomonadati</taxon>
        <taxon>Pseudomonadota</taxon>
        <taxon>Gammaproteobacteria</taxon>
        <taxon>Alteromonadales</taxon>
        <taxon>Idiomarinaceae</taxon>
        <taxon>Pseudidiomarina</taxon>
    </lineage>
</organism>
<comment type="caution">
    <text evidence="3">The sequence shown here is derived from an EMBL/GenBank/DDBJ whole genome shotgun (WGS) entry which is preliminary data.</text>
</comment>
<keyword evidence="4" id="KW-1185">Reference proteome</keyword>
<evidence type="ECO:0000259" key="1">
    <source>
        <dbReference type="Pfam" id="PF03235"/>
    </source>
</evidence>
<gene>
    <name evidence="3" type="ORF">NOG12_03225</name>
</gene>
<dbReference type="PANTHER" id="PTHR35149">
    <property type="entry name" value="SLL5132 PROTEIN"/>
    <property type="match status" value="1"/>
</dbReference>
<feature type="domain" description="DUF7834" evidence="2">
    <location>
        <begin position="187"/>
        <end position="406"/>
    </location>
</feature>
<evidence type="ECO:0000313" key="3">
    <source>
        <dbReference type="EMBL" id="MDT7525107.1"/>
    </source>
</evidence>
<dbReference type="EMBL" id="JANFPJ010000005">
    <property type="protein sequence ID" value="MDT7525107.1"/>
    <property type="molecule type" value="Genomic_DNA"/>
</dbReference>
<dbReference type="Pfam" id="PF03235">
    <property type="entry name" value="GmrSD_N"/>
    <property type="match status" value="1"/>
</dbReference>
<dbReference type="RefSeq" id="WP_313932403.1">
    <property type="nucleotide sequence ID" value="NZ_JANFPJ010000005.1"/>
</dbReference>
<evidence type="ECO:0000313" key="4">
    <source>
        <dbReference type="Proteomes" id="UP001305027"/>
    </source>
</evidence>
<dbReference type="Pfam" id="PF25202">
    <property type="entry name" value="DUF7834"/>
    <property type="match status" value="1"/>
</dbReference>
<accession>A0ABU3KVA2</accession>
<protein>
    <submittedName>
        <fullName evidence="3">DUF262 domain-containing protein</fullName>
    </submittedName>
</protein>
<dbReference type="InterPro" id="IPR004919">
    <property type="entry name" value="GmrSD_N"/>
</dbReference>
<dbReference type="Proteomes" id="UP001305027">
    <property type="component" value="Unassembled WGS sequence"/>
</dbReference>
<feature type="domain" description="GmrSD restriction endonucleases N-terminal" evidence="1">
    <location>
        <begin position="29"/>
        <end position="179"/>
    </location>
</feature>
<proteinExistence type="predicted"/>
<dbReference type="InterPro" id="IPR057156">
    <property type="entry name" value="DUF7834"/>
</dbReference>
<sequence length="456" mass="52109">MTVEVLTCTAAEILRGNLIPAGEQAGIKGQLTIPEYQRPYCWQEQQLSQLLTDINAHNQQTPDLSYYLGSLILHHADDKLNIIDGQQRVTTLAMIACLLESGADIELSFAAPESQQQIKHNLAWLRKRMDTLSSLVNLEQLVFTIVVTQSEDDAYLFFETQNTGGVRLGGPDIIKAHHLRAISTTHQERFARTWEGLGKLNKTVDALLKGRYWQALNRRTLPSHQQTQRIRDTIVNELAQETGTGPDVAYGRMRRQLGLSGEVFMQTAQQGYDVRQPLNEGINTIHYLAYFQSLYNRYWQVPDLPHLQEYQSFIEWLQNLKGCGYLQNLYEACLLLYISVFGEEKLEQAAKKLFRVVYSRRVSNQKAVREKSVPAFIKEYPVLDWIAQSYTPQQCFELLDNFELVVDSSNLAKDENSTKKRFIKAVVEHFQLDIQPENYADEFSIALTLAVTEGAQ</sequence>
<reference evidence="3 4" key="1">
    <citation type="submission" date="2022-07" db="EMBL/GenBank/DDBJ databases">
        <title>Pseudidiomarina sp. nov, a marine bacterium isolated from Pacific Ocean.</title>
        <authorList>
            <person name="Wang Y."/>
        </authorList>
    </citation>
    <scope>NUCLEOTIDE SEQUENCE [LARGE SCALE GENOMIC DNA]</scope>
    <source>
        <strain evidence="3 4">GXY010</strain>
    </source>
</reference>
<evidence type="ECO:0000259" key="2">
    <source>
        <dbReference type="Pfam" id="PF25202"/>
    </source>
</evidence>